<protein>
    <recommendedName>
        <fullName evidence="4">CU044_5270 family protein</fullName>
    </recommendedName>
</protein>
<evidence type="ECO:0000313" key="3">
    <source>
        <dbReference type="Proteomes" id="UP000487268"/>
    </source>
</evidence>
<dbReference type="InterPro" id="IPR047789">
    <property type="entry name" value="CU044_5270-like"/>
</dbReference>
<comment type="caution">
    <text evidence="2">The sequence shown here is derived from an EMBL/GenBank/DDBJ whole genome shotgun (WGS) entry which is preliminary data.</text>
</comment>
<evidence type="ECO:0000256" key="1">
    <source>
        <dbReference type="SAM" id="Phobius"/>
    </source>
</evidence>
<feature type="transmembrane region" description="Helical" evidence="1">
    <location>
        <begin position="58"/>
        <end position="78"/>
    </location>
</feature>
<name>A0A7K0BVH6_9ACTN</name>
<evidence type="ECO:0008006" key="4">
    <source>
        <dbReference type="Google" id="ProtNLM"/>
    </source>
</evidence>
<dbReference type="EMBL" id="WEGH01000002">
    <property type="protein sequence ID" value="MQY05179.1"/>
    <property type="molecule type" value="Genomic_DNA"/>
</dbReference>
<evidence type="ECO:0000313" key="2">
    <source>
        <dbReference type="EMBL" id="MQY05179.1"/>
    </source>
</evidence>
<keyword evidence="3" id="KW-1185">Reference proteome</keyword>
<dbReference type="OrthoDB" id="3387554at2"/>
<sequence>MSVTPPQGPNPAERAELAGLLPAPGDPDLSGSRHRLLKEHLMLEIQEPAPTRRPRRRLAVAALAVPLAAAAVAGAVAVGTDGGGRPRPVAVDGPAPRNAAMLLDRISLVAANKPAVTVRDDQFIYTKTKQIYTEIVTGRDRKRTVTHGKHAVREAWVSPLPTGVDGMMRENGGPLDGVTGENVYSYKRVSAFPTDPDAILRRIYRERKNRKGDDQSKEGLAFDEIGKLVNESILPPGVTAALYRAAARIPGVVMVPDAVDAAGRHGVAVSRVTGAGRTEWIFDRKTFAYLGSRTVLVKDTDEGRKGTLIGHSALLASGVVDKPGQLPR</sequence>
<proteinExistence type="predicted"/>
<dbReference type="AlphaFoldDB" id="A0A7K0BVH6"/>
<keyword evidence="1" id="KW-1133">Transmembrane helix</keyword>
<dbReference type="Proteomes" id="UP000487268">
    <property type="component" value="Unassembled WGS sequence"/>
</dbReference>
<organism evidence="2 3">
    <name type="scientific">Actinomadura macrotermitis</name>
    <dbReference type="NCBI Taxonomy" id="2585200"/>
    <lineage>
        <taxon>Bacteria</taxon>
        <taxon>Bacillati</taxon>
        <taxon>Actinomycetota</taxon>
        <taxon>Actinomycetes</taxon>
        <taxon>Streptosporangiales</taxon>
        <taxon>Thermomonosporaceae</taxon>
        <taxon>Actinomadura</taxon>
    </lineage>
</organism>
<keyword evidence="1" id="KW-0812">Transmembrane</keyword>
<accession>A0A7K0BVH6</accession>
<reference evidence="2 3" key="1">
    <citation type="submission" date="2019-10" db="EMBL/GenBank/DDBJ databases">
        <title>Actinomadura rubteroloni sp. nov. and Actinomadura macrotermitis sp. nov., isolated from the gut of fungus growing-termite Macrotermes natalensis.</title>
        <authorList>
            <person name="Benndorf R."/>
            <person name="Martin K."/>
            <person name="Kuefner M."/>
            <person name="De Beer W."/>
            <person name="Kaster A.-K."/>
            <person name="Vollmers J."/>
            <person name="Poulsen M."/>
            <person name="Beemelmanns C."/>
        </authorList>
    </citation>
    <scope>NUCLEOTIDE SEQUENCE [LARGE SCALE GENOMIC DNA]</scope>
    <source>
        <strain evidence="2 3">RB68</strain>
    </source>
</reference>
<dbReference type="RefSeq" id="WP_153533281.1">
    <property type="nucleotide sequence ID" value="NZ_WEGH01000002.1"/>
</dbReference>
<dbReference type="NCBIfam" id="NF038083">
    <property type="entry name" value="CU044_5270_fam"/>
    <property type="match status" value="1"/>
</dbReference>
<gene>
    <name evidence="2" type="ORF">ACRB68_32490</name>
</gene>
<keyword evidence="1" id="KW-0472">Membrane</keyword>